<keyword evidence="5 8" id="KW-0238">DNA-binding</keyword>
<dbReference type="CDD" id="cd22912">
    <property type="entry name" value="HFD_H4"/>
    <property type="match status" value="1"/>
</dbReference>
<dbReference type="EMBL" id="CP090170">
    <property type="protein sequence ID" value="UJO20545.1"/>
    <property type="molecule type" value="Genomic_DNA"/>
</dbReference>
<evidence type="ECO:0000256" key="5">
    <source>
        <dbReference type="ARBA" id="ARBA00023125"/>
    </source>
</evidence>
<feature type="compositionally biased region" description="Low complexity" evidence="9">
    <location>
        <begin position="220"/>
        <end position="233"/>
    </location>
</feature>
<reference evidence="10" key="2">
    <citation type="journal article" date="2022" name="Microb. Genom.">
        <title>A chromosome-scale genome assembly of the tomato pathogen Cladosporium fulvum reveals a compartmentalized genome architecture and the presence of a dispensable chromosome.</title>
        <authorList>
            <person name="Zaccaron A.Z."/>
            <person name="Chen L.H."/>
            <person name="Samaras A."/>
            <person name="Stergiopoulos I."/>
        </authorList>
    </citation>
    <scope>NUCLEOTIDE SEQUENCE</scope>
    <source>
        <strain evidence="10">Race5_Kim</strain>
    </source>
</reference>
<dbReference type="KEGG" id="ffu:CLAFUR5_11516"/>
<dbReference type="SUPFAM" id="SSF47113">
    <property type="entry name" value="Histone-fold"/>
    <property type="match status" value="1"/>
</dbReference>
<organism evidence="10 11">
    <name type="scientific">Passalora fulva</name>
    <name type="common">Tomato leaf mold</name>
    <name type="synonym">Cladosporium fulvum</name>
    <dbReference type="NCBI Taxonomy" id="5499"/>
    <lineage>
        <taxon>Eukaryota</taxon>
        <taxon>Fungi</taxon>
        <taxon>Dikarya</taxon>
        <taxon>Ascomycota</taxon>
        <taxon>Pezizomycotina</taxon>
        <taxon>Dothideomycetes</taxon>
        <taxon>Dothideomycetidae</taxon>
        <taxon>Mycosphaerellales</taxon>
        <taxon>Mycosphaerellaceae</taxon>
        <taxon>Fulvia</taxon>
    </lineage>
</organism>
<dbReference type="GO" id="GO:0000786">
    <property type="term" value="C:nucleosome"/>
    <property type="evidence" value="ECO:0007669"/>
    <property type="project" value="UniProtKB-KW"/>
</dbReference>
<accession>A0A9Q8US95</accession>
<name>A0A9Q8US95_PASFU</name>
<keyword evidence="7 8" id="KW-0544">Nucleosome core</keyword>
<evidence type="ECO:0000256" key="1">
    <source>
        <dbReference type="ARBA" id="ARBA00004123"/>
    </source>
</evidence>
<feature type="region of interest" description="Disordered" evidence="9">
    <location>
        <begin position="215"/>
        <end position="236"/>
    </location>
</feature>
<sequence length="350" mass="38728">MPGARTGLPSRFALHSTPRSRSLVTFICTIRRFPPAVGDSGHSTVARVATMLARCAVRFHIDVRPIRRLISSAFYCRKLYLIHKHRHSAYATLYHPFNNQDQQLQREVAENMSNKQGKIMLRDTSDYRQNRPRNKTEAPNSSANKAASKSSNLSSNNRALSVASSYDPAEDDHNTSGGASSIAKTPDVVMSGGNGDGPNVQVEIAYQDNVNENDRHVRSTAPTPQPAQAQVQPRSGVGRAVTIRRHRYKSVRDNLQGVTEPAIRRLARRGGVVRVSSPIYEDIRNVIRTRCTNVIKKAVIYLEHANRTTVTAVDIVHALNSLGSPIAGFGDGGQIQVLENQYRPKAFEEQ</sequence>
<comment type="subcellular location">
    <subcellularLocation>
        <location evidence="2">Chromosome</location>
    </subcellularLocation>
    <subcellularLocation>
        <location evidence="1">Nucleus</location>
    </subcellularLocation>
</comment>
<reference evidence="10" key="1">
    <citation type="submission" date="2021-12" db="EMBL/GenBank/DDBJ databases">
        <authorList>
            <person name="Zaccaron A."/>
            <person name="Stergiopoulos I."/>
        </authorList>
    </citation>
    <scope>NUCLEOTIDE SEQUENCE</scope>
    <source>
        <strain evidence="10">Race5_Kim</strain>
    </source>
</reference>
<dbReference type="GO" id="GO:0030527">
    <property type="term" value="F:structural constituent of chromatin"/>
    <property type="evidence" value="ECO:0007669"/>
    <property type="project" value="InterPro"/>
</dbReference>
<dbReference type="InterPro" id="IPR009072">
    <property type="entry name" value="Histone-fold"/>
</dbReference>
<dbReference type="InterPro" id="IPR001951">
    <property type="entry name" value="Histone_H4"/>
</dbReference>
<dbReference type="Proteomes" id="UP000756132">
    <property type="component" value="Chromosome 8"/>
</dbReference>
<dbReference type="PANTHER" id="PTHR10484">
    <property type="entry name" value="HISTONE H4"/>
    <property type="match status" value="1"/>
</dbReference>
<keyword evidence="11" id="KW-1185">Reference proteome</keyword>
<evidence type="ECO:0000256" key="9">
    <source>
        <dbReference type="SAM" id="MobiDB-lite"/>
    </source>
</evidence>
<feature type="region of interest" description="Disordered" evidence="9">
    <location>
        <begin position="113"/>
        <end position="199"/>
    </location>
</feature>
<feature type="compositionally biased region" description="Low complexity" evidence="9">
    <location>
        <begin position="140"/>
        <end position="165"/>
    </location>
</feature>
<evidence type="ECO:0000256" key="2">
    <source>
        <dbReference type="ARBA" id="ARBA00004286"/>
    </source>
</evidence>
<dbReference type="AlphaFoldDB" id="A0A9Q8US95"/>
<dbReference type="Gene3D" id="1.10.20.10">
    <property type="entry name" value="Histone, subunit A"/>
    <property type="match status" value="1"/>
</dbReference>
<evidence type="ECO:0000313" key="11">
    <source>
        <dbReference type="Proteomes" id="UP000756132"/>
    </source>
</evidence>
<dbReference type="GeneID" id="71991394"/>
<comment type="function">
    <text evidence="8">Core component of nucleosome. Nucleosomes wrap and compact DNA into chromatin, limiting DNA accessibility to the cellular machineries which require DNA as a template. Histones thereby play a central role in transcription regulation, DNA repair, DNA replication and chromosomal stability. DNA accessibility is regulated via a complex set of post-translational modifications of histones, also called histone code, and nucleosome remodeling.</text>
</comment>
<dbReference type="SMART" id="SM00417">
    <property type="entry name" value="H4"/>
    <property type="match status" value="1"/>
</dbReference>
<protein>
    <recommendedName>
        <fullName evidence="8">Histone H4</fullName>
    </recommendedName>
</protein>
<evidence type="ECO:0000256" key="8">
    <source>
        <dbReference type="RuleBase" id="RU000528"/>
    </source>
</evidence>
<dbReference type="GO" id="GO:0003677">
    <property type="term" value="F:DNA binding"/>
    <property type="evidence" value="ECO:0007669"/>
    <property type="project" value="UniProtKB-KW"/>
</dbReference>
<dbReference type="PRINTS" id="PR00623">
    <property type="entry name" value="HISTONEH4"/>
</dbReference>
<gene>
    <name evidence="10" type="ORF">CLAFUR5_11516</name>
</gene>
<comment type="similarity">
    <text evidence="3 8">Belongs to the histone H4 family.</text>
</comment>
<feature type="compositionally biased region" description="Basic and acidic residues" evidence="9">
    <location>
        <begin position="120"/>
        <end position="129"/>
    </location>
</feature>
<comment type="subunit">
    <text evidence="8">The nucleosome is a histone octamer containing two molecules each of H2A, H2B, H3 and H4 assembled in one H3-H4 heterotetramer and two H2A-H2B heterodimers. The octamer wraps approximately 147 bp of DNA.</text>
</comment>
<dbReference type="GO" id="GO:0005634">
    <property type="term" value="C:nucleus"/>
    <property type="evidence" value="ECO:0007669"/>
    <property type="project" value="UniProtKB-SubCell"/>
</dbReference>
<proteinExistence type="inferred from homology"/>
<dbReference type="RefSeq" id="XP_047764911.1">
    <property type="nucleotide sequence ID" value="XM_047910664.1"/>
</dbReference>
<evidence type="ECO:0000256" key="4">
    <source>
        <dbReference type="ARBA" id="ARBA00022454"/>
    </source>
</evidence>
<evidence type="ECO:0000313" key="10">
    <source>
        <dbReference type="EMBL" id="UJO20545.1"/>
    </source>
</evidence>
<evidence type="ECO:0000256" key="6">
    <source>
        <dbReference type="ARBA" id="ARBA00023242"/>
    </source>
</evidence>
<keyword evidence="6 8" id="KW-0539">Nucleus</keyword>
<keyword evidence="4 8" id="KW-0158">Chromosome</keyword>
<evidence type="ECO:0000256" key="7">
    <source>
        <dbReference type="ARBA" id="ARBA00023269"/>
    </source>
</evidence>
<dbReference type="GO" id="GO:0046982">
    <property type="term" value="F:protein heterodimerization activity"/>
    <property type="evidence" value="ECO:0007669"/>
    <property type="project" value="InterPro"/>
</dbReference>
<evidence type="ECO:0000256" key="3">
    <source>
        <dbReference type="ARBA" id="ARBA00006564"/>
    </source>
</evidence>